<dbReference type="PANTHER" id="PTHR32329">
    <property type="entry name" value="BIFUNCTIONAL PROTEIN [INCLUDES 2-HYDROXYACYL-COA DEHYDRATASE (N-TER) AND ITS ACTIVATOR DOMAIN (C_TERM)-RELATED"/>
    <property type="match status" value="1"/>
</dbReference>
<evidence type="ECO:0000313" key="3">
    <source>
        <dbReference type="Proteomes" id="UP000216024"/>
    </source>
</evidence>
<dbReference type="RefSeq" id="WP_095135088.1">
    <property type="nucleotide sequence ID" value="NZ_NIBG01000022.1"/>
</dbReference>
<dbReference type="OrthoDB" id="9780120at2"/>
<reference evidence="2 3" key="1">
    <citation type="submission" date="2017-06" db="EMBL/GenBank/DDBJ databases">
        <title>Draft genome sequence of anaerobic fermentative bacterium Anaeromicrobium sediminis DY2726D isolated from West Pacific Ocean sediments.</title>
        <authorList>
            <person name="Zeng X."/>
        </authorList>
    </citation>
    <scope>NUCLEOTIDE SEQUENCE [LARGE SCALE GENOMIC DNA]</scope>
    <source>
        <strain evidence="2 3">DY2726D</strain>
    </source>
</reference>
<gene>
    <name evidence="2" type="ORF">CCE28_17860</name>
</gene>
<dbReference type="Proteomes" id="UP000216024">
    <property type="component" value="Unassembled WGS sequence"/>
</dbReference>
<accession>A0A267MGE6</accession>
<evidence type="ECO:0000259" key="1">
    <source>
        <dbReference type="Pfam" id="PF09989"/>
    </source>
</evidence>
<name>A0A267MGE6_9FIRM</name>
<dbReference type="AlphaFoldDB" id="A0A267MGE6"/>
<organism evidence="2 3">
    <name type="scientific">Anaeromicrobium sediminis</name>
    <dbReference type="NCBI Taxonomy" id="1478221"/>
    <lineage>
        <taxon>Bacteria</taxon>
        <taxon>Bacillati</taxon>
        <taxon>Bacillota</taxon>
        <taxon>Clostridia</taxon>
        <taxon>Peptostreptococcales</taxon>
        <taxon>Thermotaleaceae</taxon>
        <taxon>Anaeromicrobium</taxon>
    </lineage>
</organism>
<dbReference type="Gene3D" id="3.40.50.11900">
    <property type="match status" value="1"/>
</dbReference>
<dbReference type="EMBL" id="NIBG01000022">
    <property type="protein sequence ID" value="PAB57863.1"/>
    <property type="molecule type" value="Genomic_DNA"/>
</dbReference>
<evidence type="ECO:0000313" key="2">
    <source>
        <dbReference type="EMBL" id="PAB57863.1"/>
    </source>
</evidence>
<keyword evidence="3" id="KW-1185">Reference proteome</keyword>
<protein>
    <recommendedName>
        <fullName evidence="1">DUF2229 domain-containing protein</fullName>
    </recommendedName>
</protein>
<dbReference type="PANTHER" id="PTHR32329:SF2">
    <property type="entry name" value="BIFUNCTIONAL PROTEIN [INCLUDES 2-HYDROXYACYL-COA DEHYDRATASE (N-TER) AND ITS ACTIVATOR DOMAIN (C_TERM)"/>
    <property type="match status" value="1"/>
</dbReference>
<dbReference type="InterPro" id="IPR051805">
    <property type="entry name" value="Dehydratase_Activator_Redct"/>
</dbReference>
<dbReference type="InterPro" id="IPR018709">
    <property type="entry name" value="CoA_activase_DUF2229"/>
</dbReference>
<dbReference type="Pfam" id="PF09989">
    <property type="entry name" value="DUF2229"/>
    <property type="match status" value="1"/>
</dbReference>
<sequence>MKIGIPRGLGYYMYHPLWKGFFESLGADVVFSDPTNKQILDDGTLHCIDEACLPLKVYLGHVLNLKDKVDMLFLPKLTSVSKGEYICPKFCSVPELVKSSIDELPPTIYTNVDFHKSRSNLLKTVYEIGSPITSNKRLLKSAFNDGLNALKDYRHKFSLNMLPLEESSSYTGFTKNELPEKILVLGHSYILYDHYLSMNLINKIHSFGFQVITQDNMDFKHIKGLDFDRDKKIFWTLARHTLGSALCALDMDNIKGIVYLSSFGCGVDSVISEIIERKVRRHTNKGFMLINLDEHTGEAGLNTRIEAFIDMIKWRQDYETNFSSHG</sequence>
<comment type="caution">
    <text evidence="2">The sequence shown here is derived from an EMBL/GenBank/DDBJ whole genome shotgun (WGS) entry which is preliminary data.</text>
</comment>
<proteinExistence type="predicted"/>
<feature type="domain" description="DUF2229" evidence="1">
    <location>
        <begin position="2"/>
        <end position="216"/>
    </location>
</feature>